<gene>
    <name evidence="8" type="primary">PDA1</name>
    <name evidence="8" type="ORF">OC842_002565</name>
</gene>
<dbReference type="NCBIfam" id="TIGR03182">
    <property type="entry name" value="PDH_E1_alph_y"/>
    <property type="match status" value="1"/>
</dbReference>
<dbReference type="FunFam" id="3.40.50.970:FF:000013">
    <property type="entry name" value="Pyruvate dehydrogenase E1 component subunit alpha"/>
    <property type="match status" value="1"/>
</dbReference>
<evidence type="ECO:0000256" key="2">
    <source>
        <dbReference type="ARBA" id="ARBA00023002"/>
    </source>
</evidence>
<dbReference type="InterPro" id="IPR050642">
    <property type="entry name" value="PDH_E1_Alpha_Subunit"/>
</dbReference>
<comment type="caution">
    <text evidence="8">The sequence shown here is derived from an EMBL/GenBank/DDBJ whole genome shotgun (WGS) entry which is preliminary data.</text>
</comment>
<dbReference type="EMBL" id="JAPDMQ010000111">
    <property type="protein sequence ID" value="KAK0534697.1"/>
    <property type="molecule type" value="Genomic_DNA"/>
</dbReference>
<reference evidence="8" key="1">
    <citation type="journal article" date="2023" name="PhytoFront">
        <title>Draft Genome Resources of Seven Strains of Tilletia horrida, Causal Agent of Kernel Smut of Rice.</title>
        <authorList>
            <person name="Khanal S."/>
            <person name="Antony Babu S."/>
            <person name="Zhou X.G."/>
        </authorList>
    </citation>
    <scope>NUCLEOTIDE SEQUENCE</scope>
    <source>
        <strain evidence="8">TX3</strain>
    </source>
</reference>
<keyword evidence="3 5" id="KW-0786">Thiamine pyrophosphate</keyword>
<dbReference type="GO" id="GO:0004739">
    <property type="term" value="F:pyruvate dehydrogenase (acetyl-transferring) activity"/>
    <property type="evidence" value="ECO:0007669"/>
    <property type="project" value="UniProtKB-UniRule"/>
</dbReference>
<dbReference type="EC" id="1.2.4.1" evidence="5"/>
<evidence type="ECO:0000313" key="8">
    <source>
        <dbReference type="EMBL" id="KAK0534697.1"/>
    </source>
</evidence>
<dbReference type="InterPro" id="IPR029061">
    <property type="entry name" value="THDP-binding"/>
</dbReference>
<dbReference type="Gene3D" id="3.40.50.970">
    <property type="match status" value="1"/>
</dbReference>
<dbReference type="InterPro" id="IPR017597">
    <property type="entry name" value="Pyrv_DH_E1_asu_subgrp-y"/>
</dbReference>
<name>A0AAN6GDF4_9BASI</name>
<feature type="domain" description="Dehydrogenase E1 component" evidence="7">
    <location>
        <begin position="127"/>
        <end position="421"/>
    </location>
</feature>
<keyword evidence="2 5" id="KW-0560">Oxidoreductase</keyword>
<comment type="cofactor">
    <cofactor evidence="1 5">
        <name>thiamine diphosphate</name>
        <dbReference type="ChEBI" id="CHEBI:58937"/>
    </cofactor>
</comment>
<keyword evidence="9" id="KW-1185">Reference proteome</keyword>
<dbReference type="Proteomes" id="UP001176521">
    <property type="component" value="Unassembled WGS sequence"/>
</dbReference>
<dbReference type="PANTHER" id="PTHR11516:SF60">
    <property type="entry name" value="PYRUVATE DEHYDROGENASE E1 COMPONENT SUBUNIT ALPHA"/>
    <property type="match status" value="1"/>
</dbReference>
<evidence type="ECO:0000256" key="3">
    <source>
        <dbReference type="ARBA" id="ARBA00023052"/>
    </source>
</evidence>
<protein>
    <recommendedName>
        <fullName evidence="5">Pyruvate dehydrogenase E1 component subunit alpha</fullName>
        <ecNumber evidence="5">1.2.4.1</ecNumber>
    </recommendedName>
</protein>
<dbReference type="SUPFAM" id="SSF52518">
    <property type="entry name" value="Thiamin diphosphate-binding fold (THDP-binding)"/>
    <property type="match status" value="1"/>
</dbReference>
<evidence type="ECO:0000256" key="6">
    <source>
        <dbReference type="SAM" id="MobiDB-lite"/>
    </source>
</evidence>
<organism evidence="8 9">
    <name type="scientific">Tilletia horrida</name>
    <dbReference type="NCBI Taxonomy" id="155126"/>
    <lineage>
        <taxon>Eukaryota</taxon>
        <taxon>Fungi</taxon>
        <taxon>Dikarya</taxon>
        <taxon>Basidiomycota</taxon>
        <taxon>Ustilaginomycotina</taxon>
        <taxon>Exobasidiomycetes</taxon>
        <taxon>Tilletiales</taxon>
        <taxon>Tilletiaceae</taxon>
        <taxon>Tilletia</taxon>
    </lineage>
</organism>
<evidence type="ECO:0000259" key="7">
    <source>
        <dbReference type="Pfam" id="PF00676"/>
    </source>
</evidence>
<dbReference type="InterPro" id="IPR001017">
    <property type="entry name" value="DH_E1"/>
</dbReference>
<accession>A0AAN6GDF4</accession>
<evidence type="ECO:0000313" key="9">
    <source>
        <dbReference type="Proteomes" id="UP001176521"/>
    </source>
</evidence>
<evidence type="ECO:0000256" key="5">
    <source>
        <dbReference type="RuleBase" id="RU361139"/>
    </source>
</evidence>
<keyword evidence="4 5" id="KW-0670">Pyruvate</keyword>
<evidence type="ECO:0000256" key="4">
    <source>
        <dbReference type="ARBA" id="ARBA00023317"/>
    </source>
</evidence>
<comment type="function">
    <text evidence="5">The pyruvate dehydrogenase complex catalyzes the overall conversion of pyruvate to acetyl-CoA and CO(2).</text>
</comment>
<dbReference type="CDD" id="cd02000">
    <property type="entry name" value="TPP_E1_PDC_ADC_BCADC"/>
    <property type="match status" value="1"/>
</dbReference>
<comment type="catalytic activity">
    <reaction evidence="5">
        <text>N(6)-[(R)-lipoyl]-L-lysyl-[protein] + pyruvate + H(+) = N(6)-[(R)-S(8)-acetyldihydrolipoyl]-L-lysyl-[protein] + CO2</text>
        <dbReference type="Rhea" id="RHEA:19189"/>
        <dbReference type="Rhea" id="RHEA-COMP:10474"/>
        <dbReference type="Rhea" id="RHEA-COMP:10478"/>
        <dbReference type="ChEBI" id="CHEBI:15361"/>
        <dbReference type="ChEBI" id="CHEBI:15378"/>
        <dbReference type="ChEBI" id="CHEBI:16526"/>
        <dbReference type="ChEBI" id="CHEBI:83099"/>
        <dbReference type="ChEBI" id="CHEBI:83111"/>
        <dbReference type="EC" id="1.2.4.1"/>
    </reaction>
</comment>
<feature type="region of interest" description="Disordered" evidence="6">
    <location>
        <begin position="403"/>
        <end position="427"/>
    </location>
</feature>
<dbReference type="PANTHER" id="PTHR11516">
    <property type="entry name" value="PYRUVATE DEHYDROGENASE E1 COMPONENT, ALPHA SUBUNIT BACTERIAL AND ORGANELLAR"/>
    <property type="match status" value="1"/>
</dbReference>
<dbReference type="GO" id="GO:0006086">
    <property type="term" value="P:pyruvate decarboxylation to acetyl-CoA"/>
    <property type="evidence" value="ECO:0007669"/>
    <property type="project" value="InterPro"/>
</dbReference>
<proteinExistence type="predicted"/>
<dbReference type="Pfam" id="PF00676">
    <property type="entry name" value="E1_dh"/>
    <property type="match status" value="1"/>
</dbReference>
<feature type="compositionally biased region" description="Basic and acidic residues" evidence="6">
    <location>
        <begin position="403"/>
        <end position="415"/>
    </location>
</feature>
<dbReference type="AlphaFoldDB" id="A0AAN6GDF4"/>
<evidence type="ECO:0000256" key="1">
    <source>
        <dbReference type="ARBA" id="ARBA00001964"/>
    </source>
</evidence>
<sequence>MTAASLTRPLLAAASAQRVAASSSAARSLSSQAAAAVASRTASSARPSAATAAAPTAAAAAAAAEARRGVHASADTSALRSDGVPSSPTDSFTVGLSAESFHTHLLEAGPTLEVETSKEHLVHLYGEMVKMRRMEMAADQLYKQKLIRGFCHLAIGQEAVAVGMESAMQKTDKLITAYRCHPFTVQRGGTIKSVIAELFGREAGISKGKGGSMHMFTPTFFGGNGIVGAQVPVGAGIAFAQKYNGTKDAVFAMYGDGASNQGQVFEAFNMAKLWALPCVFICENNKYGMGTSAERSSMNTSYFKRGDVIPGLQVNAMDVLAVHQATAFARKFTTEGNGPLVMELVTYRYGGHSLSDPGTTYRTRDEIQAMRSSSDPIQGLKAKMLEWGVVEEAELKKIDKAAKEEVDQAVEEAKQSPEPSVDTLWDDIYYPGSEPDWMRGREREEIKRFR</sequence>